<feature type="region of interest" description="Disordered" evidence="1">
    <location>
        <begin position="552"/>
        <end position="599"/>
    </location>
</feature>
<name>A0ABU3GSQ9_9SPHI</name>
<organism evidence="2 3">
    <name type="scientific">Mucilaginibacter terrae</name>
    <dbReference type="NCBI Taxonomy" id="1955052"/>
    <lineage>
        <taxon>Bacteria</taxon>
        <taxon>Pseudomonadati</taxon>
        <taxon>Bacteroidota</taxon>
        <taxon>Sphingobacteriia</taxon>
        <taxon>Sphingobacteriales</taxon>
        <taxon>Sphingobacteriaceae</taxon>
        <taxon>Mucilaginibacter</taxon>
    </lineage>
</organism>
<reference evidence="3" key="1">
    <citation type="submission" date="2023-07" db="EMBL/GenBank/DDBJ databases">
        <title>Functional and genomic diversity of the sorghum phyllosphere microbiome.</title>
        <authorList>
            <person name="Shade A."/>
        </authorList>
    </citation>
    <scope>NUCLEOTIDE SEQUENCE [LARGE SCALE GENOMIC DNA]</scope>
    <source>
        <strain evidence="3">SORGH_AS_0422</strain>
    </source>
</reference>
<evidence type="ECO:0000256" key="1">
    <source>
        <dbReference type="SAM" id="MobiDB-lite"/>
    </source>
</evidence>
<protein>
    <recommendedName>
        <fullName evidence="4">DUF748 domain-containing protein</fullName>
    </recommendedName>
</protein>
<evidence type="ECO:0008006" key="4">
    <source>
        <dbReference type="Google" id="ProtNLM"/>
    </source>
</evidence>
<accession>A0ABU3GSQ9</accession>
<gene>
    <name evidence="2" type="ORF">QE417_001875</name>
</gene>
<dbReference type="RefSeq" id="WP_311949491.1">
    <property type="nucleotide sequence ID" value="NZ_JAVLVU010000001.1"/>
</dbReference>
<comment type="caution">
    <text evidence="2">The sequence shown here is derived from an EMBL/GenBank/DDBJ whole genome shotgun (WGS) entry which is preliminary data.</text>
</comment>
<evidence type="ECO:0000313" key="3">
    <source>
        <dbReference type="Proteomes" id="UP001258315"/>
    </source>
</evidence>
<dbReference type="EMBL" id="JAVLVU010000001">
    <property type="protein sequence ID" value="MDT3402803.1"/>
    <property type="molecule type" value="Genomic_DNA"/>
</dbReference>
<proteinExistence type="predicted"/>
<sequence>MAGSVFKTRTQKIVLAVLAALALLLLIVVLFINSFLKPVLTQKLKEGVVKATDSLYQVNFTDLDLNIFRGKASLYNIEFKPDTAVYKKLKRQGKAPFSLYNLQVKQVSINGAKAIKMFFKKELEVGNIVLTGSKVQLNKYGEKPGTGAKEKRTLYQKIAKDIKHIKVDAIQLDDMQFTFNDYSGKKAAASILRHISVRADDLLIDSATQADTTRTLFCKDITARLRNYTGQSTSGLYKYRVKSLELHTAASRVTASGVEVQPLPVSVYFAKSKTDRFACKFDSITLNNFDFNMYYRRSGITIADARLEGGFFEVFSNPNGSIPATDRLVTFPHWAIRHQFKTIFNIDTLRIKNTDVSYRQYNKQSKKSGAVKFLSTSARFLNITNSKQALQKNNICRAYVHTRFMGVGGLDLWFNFNLNDADYKYSYRGHLGAMDMRSANTALVPLSMIQITSGNLKSIDFKVSSTQKVSNGQLKILYNNLNVKLLRQDDEKGFTKKSLLSLLANSFVIKSDNPDKTGQSPRLATLAFIRPGNFPFFKTIWFTLLNGIKASGMGKAPKANERTAKKIRKEKEKAAKKARKLKEKEDKKFKEKLEKTKSN</sequence>
<keyword evidence="3" id="KW-1185">Reference proteome</keyword>
<dbReference type="Proteomes" id="UP001258315">
    <property type="component" value="Unassembled WGS sequence"/>
</dbReference>
<feature type="compositionally biased region" description="Basic and acidic residues" evidence="1">
    <location>
        <begin position="582"/>
        <end position="599"/>
    </location>
</feature>
<evidence type="ECO:0000313" key="2">
    <source>
        <dbReference type="EMBL" id="MDT3402803.1"/>
    </source>
</evidence>
<feature type="compositionally biased region" description="Basic and acidic residues" evidence="1">
    <location>
        <begin position="558"/>
        <end position="575"/>
    </location>
</feature>